<evidence type="ECO:0000313" key="3">
    <source>
        <dbReference type="Proteomes" id="UP000198688"/>
    </source>
</evidence>
<reference evidence="2 3" key="1">
    <citation type="submission" date="2016-10" db="EMBL/GenBank/DDBJ databases">
        <authorList>
            <person name="de Groot N.N."/>
        </authorList>
    </citation>
    <scope>NUCLEOTIDE SEQUENCE [LARGE SCALE GENOMIC DNA]</scope>
    <source>
        <strain evidence="2 3">DSM 43941</strain>
    </source>
</reference>
<keyword evidence="3" id="KW-1185">Reference proteome</keyword>
<protein>
    <submittedName>
        <fullName evidence="2">Uncharacterized protein</fullName>
    </submittedName>
</protein>
<keyword evidence="1" id="KW-0472">Membrane</keyword>
<feature type="transmembrane region" description="Helical" evidence="1">
    <location>
        <begin position="24"/>
        <end position="42"/>
    </location>
</feature>
<dbReference type="Proteomes" id="UP000198688">
    <property type="component" value="Chromosome I"/>
</dbReference>
<evidence type="ECO:0000313" key="2">
    <source>
        <dbReference type="EMBL" id="SDT79447.1"/>
    </source>
</evidence>
<keyword evidence="1" id="KW-1133">Transmembrane helix</keyword>
<dbReference type="RefSeq" id="WP_172890740.1">
    <property type="nucleotide sequence ID" value="NZ_BOMJ01000002.1"/>
</dbReference>
<dbReference type="EMBL" id="LT629758">
    <property type="protein sequence ID" value="SDT79447.1"/>
    <property type="molecule type" value="Genomic_DNA"/>
</dbReference>
<organism evidence="2 3">
    <name type="scientific">Actinoplanes derwentensis</name>
    <dbReference type="NCBI Taxonomy" id="113562"/>
    <lineage>
        <taxon>Bacteria</taxon>
        <taxon>Bacillati</taxon>
        <taxon>Actinomycetota</taxon>
        <taxon>Actinomycetes</taxon>
        <taxon>Micromonosporales</taxon>
        <taxon>Micromonosporaceae</taxon>
        <taxon>Actinoplanes</taxon>
    </lineage>
</organism>
<evidence type="ECO:0000256" key="1">
    <source>
        <dbReference type="SAM" id="Phobius"/>
    </source>
</evidence>
<gene>
    <name evidence="2" type="ORF">SAMN04489716_8790</name>
</gene>
<accession>A0A1H2DA38</accession>
<dbReference type="AlphaFoldDB" id="A0A1H2DA38"/>
<sequence>MPDVLSGQKTEPDEDPARFSRKRLVRWLTILTIGTAMMWACWQDPLYL</sequence>
<proteinExistence type="predicted"/>
<keyword evidence="1" id="KW-0812">Transmembrane</keyword>
<name>A0A1H2DA38_9ACTN</name>